<evidence type="ECO:0000256" key="1">
    <source>
        <dbReference type="ARBA" id="ARBA00022741"/>
    </source>
</evidence>
<dbReference type="InterPro" id="IPR001650">
    <property type="entry name" value="Helicase_C-like"/>
</dbReference>
<feature type="compositionally biased region" description="Acidic residues" evidence="6">
    <location>
        <begin position="61"/>
        <end position="70"/>
    </location>
</feature>
<dbReference type="Pfam" id="PF00271">
    <property type="entry name" value="Helicase_C"/>
    <property type="match status" value="1"/>
</dbReference>
<dbReference type="PANTHER" id="PTHR24031">
    <property type="entry name" value="RNA HELICASE"/>
    <property type="match status" value="1"/>
</dbReference>
<evidence type="ECO:0000259" key="7">
    <source>
        <dbReference type="PROSITE" id="PS51192"/>
    </source>
</evidence>
<name>A0A1I7V8R6_LOALO</name>
<keyword evidence="4 5" id="KW-0694">RNA-binding</keyword>
<comment type="domain">
    <text evidence="5">The Q motif is unique to and characteristic of the DEAD box family of RNA helicases and controls ATP binding and hydrolysis.</text>
</comment>
<dbReference type="Gene3D" id="3.40.50.300">
    <property type="entry name" value="P-loop containing nucleotide triphosphate hydrolases"/>
    <property type="match status" value="2"/>
</dbReference>
<dbReference type="SMART" id="SM00490">
    <property type="entry name" value="HELICc"/>
    <property type="match status" value="1"/>
</dbReference>
<evidence type="ECO:0000256" key="6">
    <source>
        <dbReference type="SAM" id="MobiDB-lite"/>
    </source>
</evidence>
<dbReference type="InterPro" id="IPR027417">
    <property type="entry name" value="P-loop_NTPase"/>
</dbReference>
<dbReference type="CDD" id="cd18787">
    <property type="entry name" value="SF2_C_DEAD"/>
    <property type="match status" value="1"/>
</dbReference>
<reference evidence="10" key="2">
    <citation type="submission" date="2016-11" db="UniProtKB">
        <authorList>
            <consortium name="WormBaseParasite"/>
        </authorList>
    </citation>
    <scope>IDENTIFICATION</scope>
</reference>
<dbReference type="GO" id="GO:0016787">
    <property type="term" value="F:hydrolase activity"/>
    <property type="evidence" value="ECO:0007669"/>
    <property type="project" value="UniProtKB-KW"/>
</dbReference>
<keyword evidence="9" id="KW-1185">Reference proteome</keyword>
<organism evidence="9 10">
    <name type="scientific">Loa loa</name>
    <name type="common">Eye worm</name>
    <name type="synonym">Filaria loa</name>
    <dbReference type="NCBI Taxonomy" id="7209"/>
    <lineage>
        <taxon>Eukaryota</taxon>
        <taxon>Metazoa</taxon>
        <taxon>Ecdysozoa</taxon>
        <taxon>Nematoda</taxon>
        <taxon>Chromadorea</taxon>
        <taxon>Rhabditida</taxon>
        <taxon>Spirurina</taxon>
        <taxon>Spiruromorpha</taxon>
        <taxon>Filarioidea</taxon>
        <taxon>Onchocercidae</taxon>
        <taxon>Loa</taxon>
    </lineage>
</organism>
<keyword evidence="1 5" id="KW-0547">Nucleotide-binding</keyword>
<comment type="function">
    <text evidence="5">RNA helicase.</text>
</comment>
<dbReference type="SMART" id="SM00487">
    <property type="entry name" value="DEXDc"/>
    <property type="match status" value="1"/>
</dbReference>
<comment type="catalytic activity">
    <reaction evidence="5">
        <text>ATP + H2O = ADP + phosphate + H(+)</text>
        <dbReference type="Rhea" id="RHEA:13065"/>
        <dbReference type="ChEBI" id="CHEBI:15377"/>
        <dbReference type="ChEBI" id="CHEBI:15378"/>
        <dbReference type="ChEBI" id="CHEBI:30616"/>
        <dbReference type="ChEBI" id="CHEBI:43474"/>
        <dbReference type="ChEBI" id="CHEBI:456216"/>
        <dbReference type="EC" id="3.6.4.13"/>
    </reaction>
</comment>
<evidence type="ECO:0000256" key="2">
    <source>
        <dbReference type="ARBA" id="ARBA00022801"/>
    </source>
</evidence>
<keyword evidence="5" id="KW-0347">Helicase</keyword>
<keyword evidence="3 5" id="KW-0067">ATP-binding</keyword>
<keyword evidence="2 5" id="KW-0378">Hydrolase</keyword>
<dbReference type="Pfam" id="PF00270">
    <property type="entry name" value="DEAD"/>
    <property type="match status" value="1"/>
</dbReference>
<reference evidence="9" key="1">
    <citation type="submission" date="2012-04" db="EMBL/GenBank/DDBJ databases">
        <title>The Genome Sequence of Loa loa.</title>
        <authorList>
            <consortium name="The Broad Institute Genome Sequencing Platform"/>
            <consortium name="Broad Institute Genome Sequencing Center for Infectious Disease"/>
            <person name="Nutman T.B."/>
            <person name="Fink D.L."/>
            <person name="Russ C."/>
            <person name="Young S."/>
            <person name="Zeng Q."/>
            <person name="Gargeya S."/>
            <person name="Alvarado L."/>
            <person name="Berlin A."/>
            <person name="Chapman S.B."/>
            <person name="Chen Z."/>
            <person name="Freedman E."/>
            <person name="Gellesch M."/>
            <person name="Goldberg J."/>
            <person name="Griggs A."/>
            <person name="Gujja S."/>
            <person name="Heilman E.R."/>
            <person name="Heiman D."/>
            <person name="Howarth C."/>
            <person name="Mehta T."/>
            <person name="Neiman D."/>
            <person name="Pearson M."/>
            <person name="Roberts A."/>
            <person name="Saif S."/>
            <person name="Shea T."/>
            <person name="Shenoy N."/>
            <person name="Sisk P."/>
            <person name="Stolte C."/>
            <person name="Sykes S."/>
            <person name="White J."/>
            <person name="Yandava C."/>
            <person name="Haas B."/>
            <person name="Henn M.R."/>
            <person name="Nusbaum C."/>
            <person name="Birren B."/>
        </authorList>
    </citation>
    <scope>NUCLEOTIDE SEQUENCE [LARGE SCALE GENOMIC DNA]</scope>
</reference>
<dbReference type="GO" id="GO:0003723">
    <property type="term" value="F:RNA binding"/>
    <property type="evidence" value="ECO:0007669"/>
    <property type="project" value="UniProtKB-UniRule"/>
</dbReference>
<evidence type="ECO:0000259" key="8">
    <source>
        <dbReference type="PROSITE" id="PS51194"/>
    </source>
</evidence>
<evidence type="ECO:0000313" key="9">
    <source>
        <dbReference type="Proteomes" id="UP000095285"/>
    </source>
</evidence>
<dbReference type="GO" id="GO:0005524">
    <property type="term" value="F:ATP binding"/>
    <property type="evidence" value="ECO:0007669"/>
    <property type="project" value="UniProtKB-UniRule"/>
</dbReference>
<dbReference type="GO" id="GO:0003724">
    <property type="term" value="F:RNA helicase activity"/>
    <property type="evidence" value="ECO:0007669"/>
    <property type="project" value="UniProtKB-EC"/>
</dbReference>
<feature type="domain" description="Helicase ATP-binding" evidence="7">
    <location>
        <begin position="134"/>
        <end position="320"/>
    </location>
</feature>
<comment type="similarity">
    <text evidence="5">Belongs to the DEAD box helicase family.</text>
</comment>
<dbReference type="PROSITE" id="PS51194">
    <property type="entry name" value="HELICASE_CTER"/>
    <property type="match status" value="1"/>
</dbReference>
<dbReference type="InterPro" id="IPR014001">
    <property type="entry name" value="Helicase_ATP-bd"/>
</dbReference>
<dbReference type="PROSITE" id="PS51192">
    <property type="entry name" value="HELICASE_ATP_BIND_1"/>
    <property type="match status" value="1"/>
</dbReference>
<sequence length="551" mass="62857">MIRILEDLEGSRSRVMSILIQITYIYGYNTFSSKTGMEVDEKEGESGTSVSDDERPGTSIPDDEMSETEESENHIYEVLGHDTFVNLKKIESCAELDSVEGLHPLLAHRIREHLKKWYPVQRTVLPYLVAASSICSIFPPRDLVISSPTGSGKTLCYVIPILNALRGCTMMGYLFALIVAPVQNLVDQIEKEFKKYNVFNVRIASLCGSHDLNVERQHLESANIAIATPGRLMEHITDLDFPVDFTHLRYLVVDEADRMSHTARIEWLNDLEVVANYSHNCVTIDDLYNASFLQKILLSATLSLDVEDLHEWRLRHPRLFKAVKEDVIVTNELSLSSVIIPTSLKIEYIICDTKFKPLATYERIEGRKSWKKILIFVNSKMASYRLTILLKMLSAGKYQVEELSSNLFGNRRQKVLARFRKGTTRVLISSDVLSRGIDVEDIDVVINYDKPLNERLFVHRIGRTARCGKKGKAVFLISTKEVKKDFQTTLQKISFTGKIKERNFEGAKDAETEELYKQALTKLKEALQNTQKGTIRKNGIFKNRRKKVAKL</sequence>
<feature type="region of interest" description="Disordered" evidence="6">
    <location>
        <begin position="37"/>
        <end position="71"/>
    </location>
</feature>
<dbReference type="InterPro" id="IPR011545">
    <property type="entry name" value="DEAD/DEAH_box_helicase_dom"/>
</dbReference>
<dbReference type="AlphaFoldDB" id="A0A1I7V8R6"/>
<evidence type="ECO:0000256" key="3">
    <source>
        <dbReference type="ARBA" id="ARBA00022840"/>
    </source>
</evidence>
<dbReference type="EC" id="3.6.4.13" evidence="5"/>
<proteinExistence type="inferred from homology"/>
<dbReference type="Proteomes" id="UP000095285">
    <property type="component" value="Unassembled WGS sequence"/>
</dbReference>
<dbReference type="STRING" id="7209.A0A1I7V8R6"/>
<dbReference type="eggNOG" id="KOG0350">
    <property type="taxonomic scope" value="Eukaryota"/>
</dbReference>
<feature type="domain" description="Helicase C-terminal" evidence="8">
    <location>
        <begin position="356"/>
        <end position="515"/>
    </location>
</feature>
<evidence type="ECO:0000256" key="5">
    <source>
        <dbReference type="RuleBase" id="RU365068"/>
    </source>
</evidence>
<evidence type="ECO:0000313" key="10">
    <source>
        <dbReference type="WBParaSite" id="EN70_11109"/>
    </source>
</evidence>
<accession>A0A1I7V8R6</accession>
<protein>
    <recommendedName>
        <fullName evidence="5">ATP-dependent RNA helicase</fullName>
        <ecNumber evidence="5">3.6.4.13</ecNumber>
    </recommendedName>
</protein>
<evidence type="ECO:0000256" key="4">
    <source>
        <dbReference type="ARBA" id="ARBA00022884"/>
    </source>
</evidence>
<dbReference type="WBParaSite" id="EN70_11109">
    <property type="protein sequence ID" value="EN70_11109"/>
    <property type="gene ID" value="EN70_11109"/>
</dbReference>
<dbReference type="SUPFAM" id="SSF52540">
    <property type="entry name" value="P-loop containing nucleoside triphosphate hydrolases"/>
    <property type="match status" value="1"/>
</dbReference>